<gene>
    <name evidence="4" type="ORF">OSB_19080</name>
</gene>
<dbReference type="InterPro" id="IPR038404">
    <property type="entry name" value="TRAP_DctP_sf"/>
</dbReference>
<dbReference type="GO" id="GO:0031317">
    <property type="term" value="C:tripartite ATP-independent periplasmic transporter complex"/>
    <property type="evidence" value="ECO:0007669"/>
    <property type="project" value="InterPro"/>
</dbReference>
<keyword evidence="2" id="KW-0732">Signal</keyword>
<dbReference type="Pfam" id="PF03480">
    <property type="entry name" value="DctP"/>
    <property type="match status" value="1"/>
</dbReference>
<comment type="subcellular location">
    <subcellularLocation>
        <location evidence="1">Periplasm</location>
    </subcellularLocation>
</comment>
<dbReference type="Gene3D" id="3.40.190.170">
    <property type="entry name" value="Bacterial extracellular solute-binding protein, family 7"/>
    <property type="match status" value="1"/>
</dbReference>
<organism evidence="4 5">
    <name type="scientific">Octadecabacter temperatus</name>
    <dbReference type="NCBI Taxonomy" id="1458307"/>
    <lineage>
        <taxon>Bacteria</taxon>
        <taxon>Pseudomonadati</taxon>
        <taxon>Pseudomonadota</taxon>
        <taxon>Alphaproteobacteria</taxon>
        <taxon>Rhodobacterales</taxon>
        <taxon>Roseobacteraceae</taxon>
        <taxon>Octadecabacter</taxon>
    </lineage>
</organism>
<dbReference type="RefSeq" id="WP_049834749.1">
    <property type="nucleotide sequence ID" value="NZ_CP012160.1"/>
</dbReference>
<dbReference type="PATRIC" id="fig|1458307.3.peg.1922"/>
<dbReference type="InterPro" id="IPR026289">
    <property type="entry name" value="SBP_TakP-like"/>
</dbReference>
<dbReference type="CDD" id="cd13604">
    <property type="entry name" value="PBP2_TRAP_ketoacid_lactate_like"/>
    <property type="match status" value="1"/>
</dbReference>
<evidence type="ECO:0000256" key="1">
    <source>
        <dbReference type="ARBA" id="ARBA00004418"/>
    </source>
</evidence>
<evidence type="ECO:0000313" key="5">
    <source>
        <dbReference type="Proteomes" id="UP000067444"/>
    </source>
</evidence>
<accession>A0A0K0Y650</accession>
<reference evidence="4 5" key="1">
    <citation type="journal article" date="2015" name="Genome Announc.">
        <title>Closed Genome Sequence of Octadecabacter temperatus SB1, the First Mesophilic Species of the Genus Octadecabacter.</title>
        <authorList>
            <person name="Voget S."/>
            <person name="Billerbeck S."/>
            <person name="Simon M."/>
            <person name="Daniel R."/>
        </authorList>
    </citation>
    <scope>NUCLEOTIDE SEQUENCE [LARGE SCALE GENOMIC DNA]</scope>
    <source>
        <strain evidence="4 5">SB1</strain>
    </source>
</reference>
<evidence type="ECO:0000256" key="2">
    <source>
        <dbReference type="ARBA" id="ARBA00022729"/>
    </source>
</evidence>
<dbReference type="OrthoDB" id="9780733at2"/>
<dbReference type="GO" id="GO:0055085">
    <property type="term" value="P:transmembrane transport"/>
    <property type="evidence" value="ECO:0007669"/>
    <property type="project" value="InterPro"/>
</dbReference>
<evidence type="ECO:0000313" key="4">
    <source>
        <dbReference type="EMBL" id="AKS46448.1"/>
    </source>
</evidence>
<dbReference type="PANTHER" id="PTHR33376:SF5">
    <property type="entry name" value="EXTRACYTOPLASMIC SOLUTE RECEPTOR PROTEIN"/>
    <property type="match status" value="1"/>
</dbReference>
<name>A0A0K0Y650_9RHOB</name>
<protein>
    <submittedName>
        <fullName evidence="4">Monocarboxylate 2-oxoacid-binding periplasmic protein</fullName>
    </submittedName>
</protein>
<dbReference type="Gene3D" id="3.40.190.10">
    <property type="entry name" value="Periplasmic binding protein-like II"/>
    <property type="match status" value="1"/>
</dbReference>
<evidence type="ECO:0000256" key="3">
    <source>
        <dbReference type="ARBA" id="ARBA00022764"/>
    </source>
</evidence>
<dbReference type="GO" id="GO:0042597">
    <property type="term" value="C:periplasmic space"/>
    <property type="evidence" value="ECO:0007669"/>
    <property type="project" value="UniProtKB-SubCell"/>
</dbReference>
<dbReference type="AlphaFoldDB" id="A0A0K0Y650"/>
<dbReference type="EMBL" id="CP012160">
    <property type="protein sequence ID" value="AKS46448.1"/>
    <property type="molecule type" value="Genomic_DNA"/>
</dbReference>
<sequence length="360" mass="38507">MDRRSFLKNSALGGTAAAATTLAAPAYAQGNRTLTMVTSVPDGFAVFDDAAEKMIELVNKMGDGSLTIEKKSAGQLVGAFEVFDAVSSGQADMYHSADYYFGGQHPGYYFFTAVPFGATGGEMASWYYHGGGRELHDELGEIFGLKSFLAGNTGHQPGGWFNKEINSAADLQGLKFRMPGLGGLALGRTGASVQNLPGGEVYQALASGAIDGAEWIGPFADERLGFQEICEFYYTGGMHEPGSALCCATNLDVFNELSGTHQSIIETAAAATHQWSLSQSNYNNGAALERLKAQGVKVLEFSDEIWDAFGEAASGALDEFMDDELFARIRASQEKAVNEVYSWTSVSDDVFTSQRGRVRG</sequence>
<dbReference type="InterPro" id="IPR006311">
    <property type="entry name" value="TAT_signal"/>
</dbReference>
<dbReference type="NCBIfam" id="TIGR01409">
    <property type="entry name" value="TAT_signal_seq"/>
    <property type="match status" value="1"/>
</dbReference>
<dbReference type="PANTHER" id="PTHR33376">
    <property type="match status" value="1"/>
</dbReference>
<dbReference type="Proteomes" id="UP000067444">
    <property type="component" value="Chromosome"/>
</dbReference>
<keyword evidence="5" id="KW-1185">Reference proteome</keyword>
<proteinExistence type="predicted"/>
<dbReference type="InterPro" id="IPR019546">
    <property type="entry name" value="TAT_signal_bac_arc"/>
</dbReference>
<dbReference type="KEGG" id="otm:OSB_19080"/>
<dbReference type="PROSITE" id="PS51318">
    <property type="entry name" value="TAT"/>
    <property type="match status" value="1"/>
</dbReference>
<dbReference type="InterPro" id="IPR018389">
    <property type="entry name" value="DctP_fam"/>
</dbReference>
<dbReference type="PIRSF" id="PIRSF039026">
    <property type="entry name" value="SiaP"/>
    <property type="match status" value="1"/>
</dbReference>
<dbReference type="STRING" id="1458307.OSB_19080"/>
<keyword evidence="3" id="KW-0574">Periplasm</keyword>